<dbReference type="Proteomes" id="UP001152622">
    <property type="component" value="Chromosome 16"/>
</dbReference>
<feature type="domain" description="Pyrin" evidence="9">
    <location>
        <begin position="1"/>
        <end position="86"/>
    </location>
</feature>
<dbReference type="PROSITE" id="PS50209">
    <property type="entry name" value="CARD"/>
    <property type="match status" value="1"/>
</dbReference>
<dbReference type="Pfam" id="PF00619">
    <property type="entry name" value="CARD"/>
    <property type="match status" value="1"/>
</dbReference>
<evidence type="ECO:0008006" key="12">
    <source>
        <dbReference type="Google" id="ProtNLM"/>
    </source>
</evidence>
<feature type="region of interest" description="Disordered" evidence="7">
    <location>
        <begin position="86"/>
        <end position="109"/>
    </location>
</feature>
<dbReference type="GO" id="GO:0045087">
    <property type="term" value="P:innate immune response"/>
    <property type="evidence" value="ECO:0007669"/>
    <property type="project" value="UniProtKB-KW"/>
</dbReference>
<dbReference type="SMART" id="SM01289">
    <property type="entry name" value="PYRIN"/>
    <property type="match status" value="1"/>
</dbReference>
<evidence type="ECO:0000256" key="4">
    <source>
        <dbReference type="ARBA" id="ARBA00022859"/>
    </source>
</evidence>
<dbReference type="PANTHER" id="PTHR46985:SF2">
    <property type="entry name" value="APOPTOSIS-ASSOCIATED SPECK-LIKE PROTEIN CONTAINING A CARD"/>
    <property type="match status" value="1"/>
</dbReference>
<comment type="subcellular location">
    <subcellularLocation>
        <location evidence="1">Inflammasome</location>
    </subcellularLocation>
</comment>
<dbReference type="GO" id="GO:0042981">
    <property type="term" value="P:regulation of apoptotic process"/>
    <property type="evidence" value="ECO:0007669"/>
    <property type="project" value="InterPro"/>
</dbReference>
<evidence type="ECO:0000256" key="1">
    <source>
        <dbReference type="ARBA" id="ARBA00004110"/>
    </source>
</evidence>
<evidence type="ECO:0000256" key="2">
    <source>
        <dbReference type="ARBA" id="ARBA00022490"/>
    </source>
</evidence>
<sequence length="198" mass="22174">MPRTEGDRIIEALDDLSDADLDRFKHKLCETTRIGYGQIENQRIAGITQKIISKCTRKRAVAITADVLRDIGQVDAAEILLEENAGQAGAQGETGETSSVSSISSTSSSSSESLFVDKHLVELINKVTMVEPILDDLLHKEIINSEMYNRIQTEKTNEDKMRKLMYDVIKPGGVRAKEELYRILEKEQPFMMEGLKGE</sequence>
<evidence type="ECO:0000256" key="7">
    <source>
        <dbReference type="SAM" id="MobiDB-lite"/>
    </source>
</evidence>
<keyword evidence="4" id="KW-0391">Immunity</keyword>
<organism evidence="10 11">
    <name type="scientific">Synaphobranchus kaupii</name>
    <name type="common">Kaup's arrowtooth eel</name>
    <dbReference type="NCBI Taxonomy" id="118154"/>
    <lineage>
        <taxon>Eukaryota</taxon>
        <taxon>Metazoa</taxon>
        <taxon>Chordata</taxon>
        <taxon>Craniata</taxon>
        <taxon>Vertebrata</taxon>
        <taxon>Euteleostomi</taxon>
        <taxon>Actinopterygii</taxon>
        <taxon>Neopterygii</taxon>
        <taxon>Teleostei</taxon>
        <taxon>Anguilliformes</taxon>
        <taxon>Synaphobranchidae</taxon>
        <taxon>Synaphobranchus</taxon>
    </lineage>
</organism>
<evidence type="ECO:0000313" key="11">
    <source>
        <dbReference type="Proteomes" id="UP001152622"/>
    </source>
</evidence>
<evidence type="ECO:0000259" key="9">
    <source>
        <dbReference type="PROSITE" id="PS50824"/>
    </source>
</evidence>
<evidence type="ECO:0000256" key="5">
    <source>
        <dbReference type="ARBA" id="ARBA00023198"/>
    </source>
</evidence>
<keyword evidence="11" id="KW-1185">Reference proteome</keyword>
<dbReference type="PANTHER" id="PTHR46985">
    <property type="entry name" value="NACHT, LRR AND PYD DOMAINS-CONTAINING PROTEIN 1"/>
    <property type="match status" value="1"/>
</dbReference>
<keyword evidence="3" id="KW-0399">Innate immunity</keyword>
<accession>A0A9Q1EJD5</accession>
<dbReference type="AlphaFoldDB" id="A0A9Q1EJD5"/>
<dbReference type="Gene3D" id="1.10.533.10">
    <property type="entry name" value="Death Domain, Fas"/>
    <property type="match status" value="2"/>
</dbReference>
<protein>
    <recommendedName>
        <fullName evidence="12">CARD domain-containing protein</fullName>
    </recommendedName>
</protein>
<dbReference type="GO" id="GO:0061702">
    <property type="term" value="C:canonical inflammasome complex"/>
    <property type="evidence" value="ECO:0007669"/>
    <property type="project" value="UniProtKB-SubCell"/>
</dbReference>
<comment type="caution">
    <text evidence="10">The sequence shown here is derived from an EMBL/GenBank/DDBJ whole genome shotgun (WGS) entry which is preliminary data.</text>
</comment>
<dbReference type="InterPro" id="IPR033516">
    <property type="entry name" value="CARD8/ASC/NALP1_CARD"/>
</dbReference>
<keyword evidence="2" id="KW-0963">Cytoplasm</keyword>
<gene>
    <name evidence="10" type="ORF">SKAU_G00344460</name>
</gene>
<evidence type="ECO:0000259" key="8">
    <source>
        <dbReference type="PROSITE" id="PS50209"/>
    </source>
</evidence>
<dbReference type="InterPro" id="IPR004020">
    <property type="entry name" value="DAPIN"/>
</dbReference>
<dbReference type="EMBL" id="JAINUF010000016">
    <property type="protein sequence ID" value="KAJ8339813.1"/>
    <property type="molecule type" value="Genomic_DNA"/>
</dbReference>
<evidence type="ECO:0000313" key="10">
    <source>
        <dbReference type="EMBL" id="KAJ8339813.1"/>
    </source>
</evidence>
<evidence type="ECO:0000256" key="3">
    <source>
        <dbReference type="ARBA" id="ARBA00022588"/>
    </source>
</evidence>
<dbReference type="Pfam" id="PF02758">
    <property type="entry name" value="PYRIN"/>
    <property type="match status" value="1"/>
</dbReference>
<dbReference type="OrthoDB" id="8888059at2759"/>
<dbReference type="InterPro" id="IPR051249">
    <property type="entry name" value="NLRP_Inflammasome"/>
</dbReference>
<dbReference type="CDD" id="cd08330">
    <property type="entry name" value="CARD_ASC_NALP1"/>
    <property type="match status" value="1"/>
</dbReference>
<dbReference type="PROSITE" id="PS50824">
    <property type="entry name" value="DAPIN"/>
    <property type="match status" value="1"/>
</dbReference>
<proteinExistence type="predicted"/>
<dbReference type="SUPFAM" id="SSF47986">
    <property type="entry name" value="DEATH domain"/>
    <property type="match status" value="2"/>
</dbReference>
<dbReference type="InterPro" id="IPR001315">
    <property type="entry name" value="CARD"/>
</dbReference>
<name>A0A9Q1EJD5_SYNKA</name>
<keyword evidence="5" id="KW-0395">Inflammatory response</keyword>
<dbReference type="GO" id="GO:0006954">
    <property type="term" value="P:inflammatory response"/>
    <property type="evidence" value="ECO:0007669"/>
    <property type="project" value="UniProtKB-KW"/>
</dbReference>
<reference evidence="10" key="1">
    <citation type="journal article" date="2023" name="Science">
        <title>Genome structures resolve the early diversification of teleost fishes.</title>
        <authorList>
            <person name="Parey E."/>
            <person name="Louis A."/>
            <person name="Montfort J."/>
            <person name="Bouchez O."/>
            <person name="Roques C."/>
            <person name="Iampietro C."/>
            <person name="Lluch J."/>
            <person name="Castinel A."/>
            <person name="Donnadieu C."/>
            <person name="Desvignes T."/>
            <person name="Floi Bucao C."/>
            <person name="Jouanno E."/>
            <person name="Wen M."/>
            <person name="Mejri S."/>
            <person name="Dirks R."/>
            <person name="Jansen H."/>
            <person name="Henkel C."/>
            <person name="Chen W.J."/>
            <person name="Zahm M."/>
            <person name="Cabau C."/>
            <person name="Klopp C."/>
            <person name="Thompson A.W."/>
            <person name="Robinson-Rechavi M."/>
            <person name="Braasch I."/>
            <person name="Lecointre G."/>
            <person name="Bobe J."/>
            <person name="Postlethwait J.H."/>
            <person name="Berthelot C."/>
            <person name="Roest Crollius H."/>
            <person name="Guiguen Y."/>
        </authorList>
    </citation>
    <scope>NUCLEOTIDE SEQUENCE</scope>
    <source>
        <strain evidence="10">WJC10195</strain>
    </source>
</reference>
<feature type="domain" description="CARD" evidence="8">
    <location>
        <begin position="108"/>
        <end position="198"/>
    </location>
</feature>
<dbReference type="InterPro" id="IPR011029">
    <property type="entry name" value="DEATH-like_dom_sf"/>
</dbReference>
<keyword evidence="6" id="KW-1271">Inflammasome</keyword>
<evidence type="ECO:0000256" key="6">
    <source>
        <dbReference type="ARBA" id="ARBA00023233"/>
    </source>
</evidence>